<evidence type="ECO:0000256" key="1">
    <source>
        <dbReference type="SAM" id="MobiDB-lite"/>
    </source>
</evidence>
<protein>
    <submittedName>
        <fullName evidence="2">Uncharacterized protein</fullName>
    </submittedName>
</protein>
<organism evidence="2 3">
    <name type="scientific">Cuscuta australis</name>
    <dbReference type="NCBI Taxonomy" id="267555"/>
    <lineage>
        <taxon>Eukaryota</taxon>
        <taxon>Viridiplantae</taxon>
        <taxon>Streptophyta</taxon>
        <taxon>Embryophyta</taxon>
        <taxon>Tracheophyta</taxon>
        <taxon>Spermatophyta</taxon>
        <taxon>Magnoliopsida</taxon>
        <taxon>eudicotyledons</taxon>
        <taxon>Gunneridae</taxon>
        <taxon>Pentapetalae</taxon>
        <taxon>asterids</taxon>
        <taxon>lamiids</taxon>
        <taxon>Solanales</taxon>
        <taxon>Convolvulaceae</taxon>
        <taxon>Cuscuteae</taxon>
        <taxon>Cuscuta</taxon>
        <taxon>Cuscuta subgen. Grammica</taxon>
        <taxon>Cuscuta sect. Cleistogrammica</taxon>
    </lineage>
</organism>
<evidence type="ECO:0000313" key="3">
    <source>
        <dbReference type="Proteomes" id="UP000249390"/>
    </source>
</evidence>
<comment type="caution">
    <text evidence="2">The sequence shown here is derived from an EMBL/GenBank/DDBJ whole genome shotgun (WGS) entry which is preliminary data.</text>
</comment>
<feature type="compositionally biased region" description="Gly residues" evidence="1">
    <location>
        <begin position="115"/>
        <end position="207"/>
    </location>
</feature>
<accession>A0A328DDB8</accession>
<gene>
    <name evidence="2" type="ORF">DM860_009085</name>
</gene>
<dbReference type="AlphaFoldDB" id="A0A328DDB8"/>
<feature type="region of interest" description="Disordered" evidence="1">
    <location>
        <begin position="114"/>
        <end position="210"/>
    </location>
</feature>
<proteinExistence type="predicted"/>
<reference evidence="2 3" key="1">
    <citation type="submission" date="2018-06" db="EMBL/GenBank/DDBJ databases">
        <title>The Genome of Cuscuta australis (Dodder) Provides Insight into the Evolution of Plant Parasitism.</title>
        <authorList>
            <person name="Liu H."/>
        </authorList>
    </citation>
    <scope>NUCLEOTIDE SEQUENCE [LARGE SCALE GENOMIC DNA]</scope>
    <source>
        <strain evidence="3">cv. Yunnan</strain>
        <tissue evidence="2">Vines</tissue>
    </source>
</reference>
<evidence type="ECO:0000313" key="2">
    <source>
        <dbReference type="EMBL" id="RAL41903.1"/>
    </source>
</evidence>
<dbReference type="EMBL" id="NQVE01000183">
    <property type="protein sequence ID" value="RAL41903.1"/>
    <property type="molecule type" value="Genomic_DNA"/>
</dbReference>
<keyword evidence="3" id="KW-1185">Reference proteome</keyword>
<dbReference type="Proteomes" id="UP000249390">
    <property type="component" value="Unassembled WGS sequence"/>
</dbReference>
<name>A0A328DDB8_9ASTE</name>
<sequence>MKHFFRFSAIRETVKRAKAEAKRAMEGEETKQKMTKIWDGMTRAGVVTGAADFAAHFGGFLSSLYQKGPKTTFQNLKSKYTIAPPDSQKLAEILEGNRRIEKKINLVLQEIRSSRGGGGARGNGNGGGSGQNGAGAPNGGGGEAPNGGGGAPNGGGGGGQKAGGGGAQNGGGGKSQNGGGSGGQNGGGGGAQNDGGGGAQNGGGGGDGDIDAVIEALMDLVK</sequence>